<feature type="domain" description="Tyr recombinase" evidence="2">
    <location>
        <begin position="5"/>
        <end position="48"/>
    </location>
</feature>
<dbReference type="InterPro" id="IPR013762">
    <property type="entry name" value="Integrase-like_cat_sf"/>
</dbReference>
<dbReference type="Proteomes" id="UP001231941">
    <property type="component" value="Unassembled WGS sequence"/>
</dbReference>
<evidence type="ECO:0000256" key="1">
    <source>
        <dbReference type="ARBA" id="ARBA00023172"/>
    </source>
</evidence>
<protein>
    <submittedName>
        <fullName evidence="3">Tyrosine-type recombinase/integrase</fullName>
    </submittedName>
</protein>
<name>A0ABT9J3H2_9BACL</name>
<evidence type="ECO:0000313" key="4">
    <source>
        <dbReference type="Proteomes" id="UP001231941"/>
    </source>
</evidence>
<comment type="caution">
    <text evidence="3">The sequence shown here is derived from an EMBL/GenBank/DDBJ whole genome shotgun (WGS) entry which is preliminary data.</text>
</comment>
<organism evidence="3 4">
    <name type="scientific">Chengkuizengella axinellae</name>
    <dbReference type="NCBI Taxonomy" id="3064388"/>
    <lineage>
        <taxon>Bacteria</taxon>
        <taxon>Bacillati</taxon>
        <taxon>Bacillota</taxon>
        <taxon>Bacilli</taxon>
        <taxon>Bacillales</taxon>
        <taxon>Paenibacillaceae</taxon>
        <taxon>Chengkuizengella</taxon>
    </lineage>
</organism>
<dbReference type="InterPro" id="IPR011010">
    <property type="entry name" value="DNA_brk_join_enz"/>
</dbReference>
<dbReference type="Gene3D" id="1.10.443.10">
    <property type="entry name" value="Intergrase catalytic core"/>
    <property type="match status" value="1"/>
</dbReference>
<evidence type="ECO:0000259" key="2">
    <source>
        <dbReference type="Pfam" id="PF00589"/>
    </source>
</evidence>
<gene>
    <name evidence="3" type="ORF">Q5Y73_18870</name>
</gene>
<proteinExistence type="predicted"/>
<dbReference type="Pfam" id="PF00589">
    <property type="entry name" value="Phage_integrase"/>
    <property type="match status" value="1"/>
</dbReference>
<accession>A0ABT9J3H2</accession>
<sequence length="67" mass="8035">MKYKSKDITPHWFRHYFAQETHTSGAPLIYIQNTLDHRKSETTEIYLKGIMKKENDAAHYVDESKYE</sequence>
<keyword evidence="1" id="KW-0233">DNA recombination</keyword>
<reference evidence="3 4" key="1">
    <citation type="submission" date="2023-08" db="EMBL/GenBank/DDBJ databases">
        <authorList>
            <person name="Park J.-S."/>
        </authorList>
    </citation>
    <scope>NUCLEOTIDE SEQUENCE [LARGE SCALE GENOMIC DNA]</scope>
    <source>
        <strain evidence="3 4">2205SS18-9</strain>
    </source>
</reference>
<evidence type="ECO:0000313" key="3">
    <source>
        <dbReference type="EMBL" id="MDP5276162.1"/>
    </source>
</evidence>
<dbReference type="RefSeq" id="WP_305993473.1">
    <property type="nucleotide sequence ID" value="NZ_JAVAMP010000012.1"/>
</dbReference>
<dbReference type="InterPro" id="IPR002104">
    <property type="entry name" value="Integrase_catalytic"/>
</dbReference>
<dbReference type="EMBL" id="JAVAMP010000012">
    <property type="protein sequence ID" value="MDP5276162.1"/>
    <property type="molecule type" value="Genomic_DNA"/>
</dbReference>
<keyword evidence="4" id="KW-1185">Reference proteome</keyword>
<dbReference type="SUPFAM" id="SSF56349">
    <property type="entry name" value="DNA breaking-rejoining enzymes"/>
    <property type="match status" value="1"/>
</dbReference>